<dbReference type="SUPFAM" id="SSF48452">
    <property type="entry name" value="TPR-like"/>
    <property type="match status" value="1"/>
</dbReference>
<dbReference type="AlphaFoldDB" id="A0A7S0DBI6"/>
<dbReference type="InterPro" id="IPR011990">
    <property type="entry name" value="TPR-like_helical_dom_sf"/>
</dbReference>
<feature type="region of interest" description="Disordered" evidence="2">
    <location>
        <begin position="344"/>
        <end position="364"/>
    </location>
</feature>
<evidence type="ECO:0000313" key="3">
    <source>
        <dbReference type="EMBL" id="CAD8447454.1"/>
    </source>
</evidence>
<sequence>MNSVGRSGRARTGGEALAAEGDALAAEGLLEEALYKYDEALRADESLYRANPSHPHIAMRYCSIGALYRADGDDDSALEYFAKAARVEEASEGSGRRTALASYLSNLGGVFRSKGDVDGANDAYCRALDHLRKAMPPLNEIERVVAAEESEAFERDAEAFDRAHANDPGTGTEHTRPTTSVDDTESMLGPSGFLNTAASVLNNLGLLYKSLGEPKSARRCYLRAISLAVIAVGEFDPANAARHRNLGAALLDMGHHELALERFERAAGMCALGYGHDHPETARADEWVAFAKALPKDAGDSGARSAANAAALSSSPIPKKRPPLVLPSVVEWFLEELRCGVLEPTPDPGLPEEEEAARREEKENAAALKRKFVAATPEGDDGTVTPIPLPESVGVAASTKDTPATNTTTATGEERPVDGEARERGARVSVAAVALAKGAARRARLFAPLEPERGEDMLAPYARPRVKVVGGDDASPMWKAVSEERSAVASGAGAMPAGRDYIAAYLEQAPGYANLITPFAQMPTELLMPYSAYKGYGVPRPAEPGSLPRLAHRPRAMEKFGSPGIRGGRAAE</sequence>
<evidence type="ECO:0000256" key="1">
    <source>
        <dbReference type="PROSITE-ProRule" id="PRU00339"/>
    </source>
</evidence>
<dbReference type="PANTHER" id="PTHR19959:SF119">
    <property type="entry name" value="FUNGAL LIPASE-LIKE DOMAIN-CONTAINING PROTEIN"/>
    <property type="match status" value="1"/>
</dbReference>
<name>A0A7S0DBI6_MICPS</name>
<dbReference type="InterPro" id="IPR019734">
    <property type="entry name" value="TPR_rpt"/>
</dbReference>
<protein>
    <submittedName>
        <fullName evidence="3">Uncharacterized protein</fullName>
    </submittedName>
</protein>
<organism evidence="3">
    <name type="scientific">Micromonas pusilla</name>
    <name type="common">Picoplanktonic green alga</name>
    <name type="synonym">Chromulina pusilla</name>
    <dbReference type="NCBI Taxonomy" id="38833"/>
    <lineage>
        <taxon>Eukaryota</taxon>
        <taxon>Viridiplantae</taxon>
        <taxon>Chlorophyta</taxon>
        <taxon>Mamiellophyceae</taxon>
        <taxon>Mamiellales</taxon>
        <taxon>Mamiellaceae</taxon>
        <taxon>Micromonas</taxon>
    </lineage>
</organism>
<feature type="region of interest" description="Disordered" evidence="2">
    <location>
        <begin position="543"/>
        <end position="572"/>
    </location>
</feature>
<accession>A0A7S0DBI6</accession>
<dbReference type="Pfam" id="PF13424">
    <property type="entry name" value="TPR_12"/>
    <property type="match status" value="2"/>
</dbReference>
<evidence type="ECO:0000256" key="2">
    <source>
        <dbReference type="SAM" id="MobiDB-lite"/>
    </source>
</evidence>
<dbReference type="EMBL" id="HBEN01012112">
    <property type="protein sequence ID" value="CAD8447454.1"/>
    <property type="molecule type" value="Transcribed_RNA"/>
</dbReference>
<keyword evidence="1" id="KW-0802">TPR repeat</keyword>
<feature type="region of interest" description="Disordered" evidence="2">
    <location>
        <begin position="162"/>
        <end position="188"/>
    </location>
</feature>
<feature type="compositionally biased region" description="Basic and acidic residues" evidence="2">
    <location>
        <begin position="412"/>
        <end position="424"/>
    </location>
</feature>
<feature type="repeat" description="TPR" evidence="1">
    <location>
        <begin position="58"/>
        <end position="91"/>
    </location>
</feature>
<dbReference type="SMART" id="SM00028">
    <property type="entry name" value="TPR"/>
    <property type="match status" value="5"/>
</dbReference>
<dbReference type="Gene3D" id="1.25.40.10">
    <property type="entry name" value="Tetratricopeptide repeat domain"/>
    <property type="match status" value="2"/>
</dbReference>
<dbReference type="PANTHER" id="PTHR19959">
    <property type="entry name" value="KINESIN LIGHT CHAIN"/>
    <property type="match status" value="1"/>
</dbReference>
<feature type="compositionally biased region" description="Low complexity" evidence="2">
    <location>
        <begin position="397"/>
        <end position="411"/>
    </location>
</feature>
<proteinExistence type="predicted"/>
<feature type="region of interest" description="Disordered" evidence="2">
    <location>
        <begin position="397"/>
        <end position="424"/>
    </location>
</feature>
<gene>
    <name evidence="3" type="ORF">MSP1401_LOCUS10069</name>
</gene>
<reference evidence="3" key="1">
    <citation type="submission" date="2021-01" db="EMBL/GenBank/DDBJ databases">
        <authorList>
            <person name="Corre E."/>
            <person name="Pelletier E."/>
            <person name="Niang G."/>
            <person name="Scheremetjew M."/>
            <person name="Finn R."/>
            <person name="Kale V."/>
            <person name="Holt S."/>
            <person name="Cochrane G."/>
            <person name="Meng A."/>
            <person name="Brown T."/>
            <person name="Cohen L."/>
        </authorList>
    </citation>
    <scope>NUCLEOTIDE SEQUENCE</scope>
    <source>
        <strain evidence="3">CCAC1681</strain>
    </source>
</reference>
<dbReference type="PROSITE" id="PS50005">
    <property type="entry name" value="TPR"/>
    <property type="match status" value="1"/>
</dbReference>